<dbReference type="InParanoid" id="A0A3N4KCI7"/>
<dbReference type="Proteomes" id="UP000277580">
    <property type="component" value="Unassembled WGS sequence"/>
</dbReference>
<dbReference type="OrthoDB" id="21502at2759"/>
<gene>
    <name evidence="1" type="ORF">P167DRAFT_608846</name>
</gene>
<evidence type="ECO:0008006" key="3">
    <source>
        <dbReference type="Google" id="ProtNLM"/>
    </source>
</evidence>
<organism evidence="1 2">
    <name type="scientific">Morchella conica CCBAS932</name>
    <dbReference type="NCBI Taxonomy" id="1392247"/>
    <lineage>
        <taxon>Eukaryota</taxon>
        <taxon>Fungi</taxon>
        <taxon>Dikarya</taxon>
        <taxon>Ascomycota</taxon>
        <taxon>Pezizomycotina</taxon>
        <taxon>Pezizomycetes</taxon>
        <taxon>Pezizales</taxon>
        <taxon>Morchellaceae</taxon>
        <taxon>Morchella</taxon>
    </lineage>
</organism>
<dbReference type="STRING" id="1392247.A0A3N4KCI7"/>
<protein>
    <recommendedName>
        <fullName evidence="3">Transferase family protein</fullName>
    </recommendedName>
</protein>
<dbReference type="Gene3D" id="3.30.559.10">
    <property type="entry name" value="Chloramphenicol acetyltransferase-like domain"/>
    <property type="match status" value="2"/>
</dbReference>
<name>A0A3N4KCI7_9PEZI</name>
<sequence length="490" mass="54356">MAQNPHPDHYTVLTNNTLTKDITLFIGLVIPNVLDISKLKDSHDELVKHWPILGGTFITSTKPYSFTTGTTTDFQSRTLPTTLATTLPFDFRTPLTASAPSPTLHAHAGGDPKDTVFHFESMRPMNKLPTTIFALRVTLLQDATLLGFRAPHHLVDGKGMFEIVSAYATTLSCGAESLPRLVPPPDVHVLRGNGNEGVKLSELVEGKDDLPETVKEGARFVDPRENFTLGLWSLLVFIGRLLVKQVLGPAVGLGEKGEERYVHVSGACVGDWMKRCQVELDKAAERGELEEGAGLQLTKNDVLSAYWLKANHAASKPDNSPIDLMYNLNYRPHLRPASPGTTYLHNSYYNIRANFPSLSAFQQLPLSRLALEIRLCVLRNKQPSAVRKTLQFMEDTVNKVLSPGVPGCRADFLPFLSSWTTFDYNGLDFSGACEKGREGRVEFTHAYCGFPGGIEMRPFGVTLKDGKGGYWIRTWLGKKAWEGHEKSWEF</sequence>
<evidence type="ECO:0000313" key="1">
    <source>
        <dbReference type="EMBL" id="RPB08216.1"/>
    </source>
</evidence>
<dbReference type="EMBL" id="ML119166">
    <property type="protein sequence ID" value="RPB08216.1"/>
    <property type="molecule type" value="Genomic_DNA"/>
</dbReference>
<evidence type="ECO:0000313" key="2">
    <source>
        <dbReference type="Proteomes" id="UP000277580"/>
    </source>
</evidence>
<keyword evidence="2" id="KW-1185">Reference proteome</keyword>
<proteinExistence type="predicted"/>
<dbReference type="InterPro" id="IPR023213">
    <property type="entry name" value="CAT-like_dom_sf"/>
</dbReference>
<reference evidence="1 2" key="1">
    <citation type="journal article" date="2018" name="Nat. Ecol. Evol.">
        <title>Pezizomycetes genomes reveal the molecular basis of ectomycorrhizal truffle lifestyle.</title>
        <authorList>
            <person name="Murat C."/>
            <person name="Payen T."/>
            <person name="Noel B."/>
            <person name="Kuo A."/>
            <person name="Morin E."/>
            <person name="Chen J."/>
            <person name="Kohler A."/>
            <person name="Krizsan K."/>
            <person name="Balestrini R."/>
            <person name="Da Silva C."/>
            <person name="Montanini B."/>
            <person name="Hainaut M."/>
            <person name="Levati E."/>
            <person name="Barry K.W."/>
            <person name="Belfiori B."/>
            <person name="Cichocki N."/>
            <person name="Clum A."/>
            <person name="Dockter R.B."/>
            <person name="Fauchery L."/>
            <person name="Guy J."/>
            <person name="Iotti M."/>
            <person name="Le Tacon F."/>
            <person name="Lindquist E.A."/>
            <person name="Lipzen A."/>
            <person name="Malagnac F."/>
            <person name="Mello A."/>
            <person name="Molinier V."/>
            <person name="Miyauchi S."/>
            <person name="Poulain J."/>
            <person name="Riccioni C."/>
            <person name="Rubini A."/>
            <person name="Sitrit Y."/>
            <person name="Splivallo R."/>
            <person name="Traeger S."/>
            <person name="Wang M."/>
            <person name="Zifcakova L."/>
            <person name="Wipf D."/>
            <person name="Zambonelli A."/>
            <person name="Paolocci F."/>
            <person name="Nowrousian M."/>
            <person name="Ottonello S."/>
            <person name="Baldrian P."/>
            <person name="Spatafora J.W."/>
            <person name="Henrissat B."/>
            <person name="Nagy L.G."/>
            <person name="Aury J.M."/>
            <person name="Wincker P."/>
            <person name="Grigoriev I.V."/>
            <person name="Bonfante P."/>
            <person name="Martin F.M."/>
        </authorList>
    </citation>
    <scope>NUCLEOTIDE SEQUENCE [LARGE SCALE GENOMIC DNA]</scope>
    <source>
        <strain evidence="1 2">CCBAS932</strain>
    </source>
</reference>
<accession>A0A3N4KCI7</accession>
<dbReference type="AlphaFoldDB" id="A0A3N4KCI7"/>